<gene>
    <name evidence="1" type="ORF">R3P38DRAFT_3193907</name>
</gene>
<evidence type="ECO:0000313" key="1">
    <source>
        <dbReference type="EMBL" id="KAK7024988.1"/>
    </source>
</evidence>
<organism evidence="1 2">
    <name type="scientific">Favolaschia claudopus</name>
    <dbReference type="NCBI Taxonomy" id="2862362"/>
    <lineage>
        <taxon>Eukaryota</taxon>
        <taxon>Fungi</taxon>
        <taxon>Dikarya</taxon>
        <taxon>Basidiomycota</taxon>
        <taxon>Agaricomycotina</taxon>
        <taxon>Agaricomycetes</taxon>
        <taxon>Agaricomycetidae</taxon>
        <taxon>Agaricales</taxon>
        <taxon>Marasmiineae</taxon>
        <taxon>Mycenaceae</taxon>
        <taxon>Favolaschia</taxon>
    </lineage>
</organism>
<accession>A0AAW0BFB6</accession>
<protein>
    <submittedName>
        <fullName evidence="1">Uncharacterized protein</fullName>
    </submittedName>
</protein>
<dbReference type="EMBL" id="JAWWNJ010000034">
    <property type="protein sequence ID" value="KAK7024988.1"/>
    <property type="molecule type" value="Genomic_DNA"/>
</dbReference>
<evidence type="ECO:0000313" key="2">
    <source>
        <dbReference type="Proteomes" id="UP001362999"/>
    </source>
</evidence>
<reference evidence="1 2" key="1">
    <citation type="journal article" date="2024" name="J Genomics">
        <title>Draft genome sequencing and assembly of Favolaschia claudopus CIRM-BRFM 2984 isolated from oak limbs.</title>
        <authorList>
            <person name="Navarro D."/>
            <person name="Drula E."/>
            <person name="Chaduli D."/>
            <person name="Cazenave R."/>
            <person name="Ahrendt S."/>
            <person name="Wang J."/>
            <person name="Lipzen A."/>
            <person name="Daum C."/>
            <person name="Barry K."/>
            <person name="Grigoriev I.V."/>
            <person name="Favel A."/>
            <person name="Rosso M.N."/>
            <person name="Martin F."/>
        </authorList>
    </citation>
    <scope>NUCLEOTIDE SEQUENCE [LARGE SCALE GENOMIC DNA]</scope>
    <source>
        <strain evidence="1 2">CIRM-BRFM 2984</strain>
    </source>
</reference>
<keyword evidence="2" id="KW-1185">Reference proteome</keyword>
<name>A0AAW0BFB6_9AGAR</name>
<dbReference type="AlphaFoldDB" id="A0AAW0BFB6"/>
<comment type="caution">
    <text evidence="1">The sequence shown here is derived from an EMBL/GenBank/DDBJ whole genome shotgun (WGS) entry which is preliminary data.</text>
</comment>
<sequence>MSDAVVLIEAPEAFIDPPVSVYSAVDFVNGAVSSAALYDASAAPSAAGAASSAF</sequence>
<dbReference type="Proteomes" id="UP001362999">
    <property type="component" value="Unassembled WGS sequence"/>
</dbReference>
<proteinExistence type="predicted"/>